<dbReference type="InterPro" id="IPR010982">
    <property type="entry name" value="Lambda_DNA-bd_dom_sf"/>
</dbReference>
<keyword evidence="4" id="KW-1185">Reference proteome</keyword>
<dbReference type="PROSITE" id="PS50943">
    <property type="entry name" value="HTH_CROC1"/>
    <property type="match status" value="1"/>
</dbReference>
<dbReference type="PANTHER" id="PTHR46558">
    <property type="entry name" value="TRACRIPTIONAL REGULATORY PROTEIN-RELATED-RELATED"/>
    <property type="match status" value="1"/>
</dbReference>
<reference evidence="3 4" key="1">
    <citation type="submission" date="2016-12" db="EMBL/GenBank/DDBJ databases">
        <title>The whole genome sequencing and assembly of Bacillus cohnii DSM 6307T strain.</title>
        <authorList>
            <person name="Lee Y.-J."/>
            <person name="Yi H."/>
            <person name="Bahn Y.-S."/>
            <person name="Kim J.F."/>
            <person name="Lee D.-W."/>
        </authorList>
    </citation>
    <scope>NUCLEOTIDE SEQUENCE [LARGE SCALE GENOMIC DNA]</scope>
    <source>
        <strain evidence="3 4">DSM 6307</strain>
    </source>
</reference>
<dbReference type="SMART" id="SM00530">
    <property type="entry name" value="HTH_XRE"/>
    <property type="match status" value="1"/>
</dbReference>
<feature type="domain" description="HTH cro/C1-type" evidence="2">
    <location>
        <begin position="9"/>
        <end position="64"/>
    </location>
</feature>
<evidence type="ECO:0000259" key="2">
    <source>
        <dbReference type="PROSITE" id="PS50943"/>
    </source>
</evidence>
<dbReference type="KEGG" id="bcoh:BC6307_18170"/>
<evidence type="ECO:0000313" key="4">
    <source>
        <dbReference type="Proteomes" id="UP000215224"/>
    </source>
</evidence>
<sequence length="141" mass="16676">MYDRTPKILEKLREDKGWSKTEVARRLGMKTVSTYANWEYGLRTPDKEMLARIADLYETSTDYLLGRTDVIKEETATYKTSNEQLLTPEDLKVLEEIKKHPVLFHDLANAPEKKIKQLIKMWEFIKKDLEEDDDHDDIIED</sequence>
<evidence type="ECO:0000313" key="3">
    <source>
        <dbReference type="EMBL" id="AST93046.1"/>
    </source>
</evidence>
<organism evidence="3 4">
    <name type="scientific">Sutcliffiella cohnii</name>
    <dbReference type="NCBI Taxonomy" id="33932"/>
    <lineage>
        <taxon>Bacteria</taxon>
        <taxon>Bacillati</taxon>
        <taxon>Bacillota</taxon>
        <taxon>Bacilli</taxon>
        <taxon>Bacillales</taxon>
        <taxon>Bacillaceae</taxon>
        <taxon>Sutcliffiella</taxon>
    </lineage>
</organism>
<accession>A0A223KUA7</accession>
<keyword evidence="1" id="KW-0238">DNA-binding</keyword>
<dbReference type="Pfam" id="PF01381">
    <property type="entry name" value="HTH_3"/>
    <property type="match status" value="1"/>
</dbReference>
<protein>
    <recommendedName>
        <fullName evidence="2">HTH cro/C1-type domain-containing protein</fullName>
    </recommendedName>
</protein>
<evidence type="ECO:0000256" key="1">
    <source>
        <dbReference type="ARBA" id="ARBA00023125"/>
    </source>
</evidence>
<dbReference type="GO" id="GO:0003677">
    <property type="term" value="F:DNA binding"/>
    <property type="evidence" value="ECO:0007669"/>
    <property type="project" value="UniProtKB-KW"/>
</dbReference>
<dbReference type="PANTHER" id="PTHR46558:SF11">
    <property type="entry name" value="HTH-TYPE TRANSCRIPTIONAL REGULATOR XRE"/>
    <property type="match status" value="1"/>
</dbReference>
<dbReference type="InterPro" id="IPR001387">
    <property type="entry name" value="Cro/C1-type_HTH"/>
</dbReference>
<dbReference type="EMBL" id="CP018866">
    <property type="protein sequence ID" value="AST93046.1"/>
    <property type="molecule type" value="Genomic_DNA"/>
</dbReference>
<dbReference type="STRING" id="1314751.GCA_001591425_00756"/>
<name>A0A223KUA7_9BACI</name>
<proteinExistence type="predicted"/>
<dbReference type="Gene3D" id="1.10.260.40">
    <property type="entry name" value="lambda repressor-like DNA-binding domains"/>
    <property type="match status" value="1"/>
</dbReference>
<dbReference type="SUPFAM" id="SSF47413">
    <property type="entry name" value="lambda repressor-like DNA-binding domains"/>
    <property type="match status" value="1"/>
</dbReference>
<gene>
    <name evidence="3" type="ORF">BC6307_18170</name>
</gene>
<dbReference type="CDD" id="cd00093">
    <property type="entry name" value="HTH_XRE"/>
    <property type="match status" value="1"/>
</dbReference>
<dbReference type="RefSeq" id="WP_066412352.1">
    <property type="nucleotide sequence ID" value="NZ_CP018866.1"/>
</dbReference>
<dbReference type="Proteomes" id="UP000215224">
    <property type="component" value="Chromosome"/>
</dbReference>
<dbReference type="AlphaFoldDB" id="A0A223KUA7"/>